<reference evidence="1 2" key="1">
    <citation type="submission" date="2019-02" db="EMBL/GenBank/DDBJ databases">
        <title>Deep-cultivation of Planctomycetes and their phenomic and genomic characterization uncovers novel biology.</title>
        <authorList>
            <person name="Wiegand S."/>
            <person name="Jogler M."/>
            <person name="Boedeker C."/>
            <person name="Pinto D."/>
            <person name="Vollmers J."/>
            <person name="Rivas-Marin E."/>
            <person name="Kohn T."/>
            <person name="Peeters S.H."/>
            <person name="Heuer A."/>
            <person name="Rast P."/>
            <person name="Oberbeckmann S."/>
            <person name="Bunk B."/>
            <person name="Jeske O."/>
            <person name="Meyerdierks A."/>
            <person name="Storesund J.E."/>
            <person name="Kallscheuer N."/>
            <person name="Luecker S."/>
            <person name="Lage O.M."/>
            <person name="Pohl T."/>
            <person name="Merkel B.J."/>
            <person name="Hornburger P."/>
            <person name="Mueller R.-W."/>
            <person name="Bruemmer F."/>
            <person name="Labrenz M."/>
            <person name="Spormann A.M."/>
            <person name="Op Den Camp H."/>
            <person name="Overmann J."/>
            <person name="Amann R."/>
            <person name="Jetten M.S.M."/>
            <person name="Mascher T."/>
            <person name="Medema M.H."/>
            <person name="Devos D.P."/>
            <person name="Kaster A.-K."/>
            <person name="Ovreas L."/>
            <person name="Rohde M."/>
            <person name="Galperin M.Y."/>
            <person name="Jogler C."/>
        </authorList>
    </citation>
    <scope>NUCLEOTIDE SEQUENCE [LARGE SCALE GENOMIC DNA]</scope>
    <source>
        <strain evidence="1 2">Enr8</strain>
    </source>
</reference>
<name>A0A5C5V1T0_9BACT</name>
<protein>
    <submittedName>
        <fullName evidence="1">Uncharacterized protein</fullName>
    </submittedName>
</protein>
<dbReference type="AlphaFoldDB" id="A0A5C5V1T0"/>
<gene>
    <name evidence="1" type="ORF">Enr8_38650</name>
</gene>
<dbReference type="RefSeq" id="WP_146434476.1">
    <property type="nucleotide sequence ID" value="NZ_SJPF01000004.1"/>
</dbReference>
<evidence type="ECO:0000313" key="2">
    <source>
        <dbReference type="Proteomes" id="UP000318878"/>
    </source>
</evidence>
<organism evidence="1 2">
    <name type="scientific">Blastopirellula retiformator</name>
    <dbReference type="NCBI Taxonomy" id="2527970"/>
    <lineage>
        <taxon>Bacteria</taxon>
        <taxon>Pseudomonadati</taxon>
        <taxon>Planctomycetota</taxon>
        <taxon>Planctomycetia</taxon>
        <taxon>Pirellulales</taxon>
        <taxon>Pirellulaceae</taxon>
        <taxon>Blastopirellula</taxon>
    </lineage>
</organism>
<evidence type="ECO:0000313" key="1">
    <source>
        <dbReference type="EMBL" id="TWT31939.1"/>
    </source>
</evidence>
<keyword evidence="2" id="KW-1185">Reference proteome</keyword>
<proteinExistence type="predicted"/>
<dbReference type="EMBL" id="SJPF01000004">
    <property type="protein sequence ID" value="TWT31939.1"/>
    <property type="molecule type" value="Genomic_DNA"/>
</dbReference>
<comment type="caution">
    <text evidence="1">The sequence shown here is derived from an EMBL/GenBank/DDBJ whole genome shotgun (WGS) entry which is preliminary data.</text>
</comment>
<sequence length="130" mass="14205">MTVSWDIVPPKDSDGVAAKDPDCWTMRLLVVNQSRYPVVVVDAGWLVFTPGREAVEIPLLGSATVEGGRYEVAARGQVYLAVDGGTAWGQMSPEFAEALGLDGGTFDPRFDWAAYVRLESGRLFRSYANF</sequence>
<accession>A0A5C5V1T0</accession>
<dbReference type="Proteomes" id="UP000318878">
    <property type="component" value="Unassembled WGS sequence"/>
</dbReference>